<gene>
    <name evidence="1" type="ORF">L5515_014637</name>
</gene>
<organism evidence="1 2">
    <name type="scientific">Caenorhabditis briggsae</name>
    <dbReference type="NCBI Taxonomy" id="6238"/>
    <lineage>
        <taxon>Eukaryota</taxon>
        <taxon>Metazoa</taxon>
        <taxon>Ecdysozoa</taxon>
        <taxon>Nematoda</taxon>
        <taxon>Chromadorea</taxon>
        <taxon>Rhabditida</taxon>
        <taxon>Rhabditina</taxon>
        <taxon>Rhabditomorpha</taxon>
        <taxon>Rhabditoidea</taxon>
        <taxon>Rhabditidae</taxon>
        <taxon>Peloderinae</taxon>
        <taxon>Caenorhabditis</taxon>
    </lineage>
</organism>
<dbReference type="PANTHER" id="PTHR46671:SF10">
    <property type="entry name" value="ALPHA-1,6-MANNOSYL-GLYCOPROTEIN 6-BETA-N-ACETYLGLUCOSAMINYLTRANSFERASE-RELATED"/>
    <property type="match status" value="1"/>
</dbReference>
<evidence type="ECO:0000313" key="1">
    <source>
        <dbReference type="EMBL" id="UMM18694.1"/>
    </source>
</evidence>
<proteinExistence type="predicted"/>
<protein>
    <submittedName>
        <fullName evidence="1">Uncharacterized protein</fullName>
    </submittedName>
</protein>
<dbReference type="EMBL" id="CP092621">
    <property type="protein sequence ID" value="UMM18694.1"/>
    <property type="molecule type" value="Genomic_DNA"/>
</dbReference>
<dbReference type="Proteomes" id="UP000829354">
    <property type="component" value="Chromosome II"/>
</dbReference>
<keyword evidence="2" id="KW-1185">Reference proteome</keyword>
<dbReference type="PANTHER" id="PTHR46671">
    <property type="entry name" value="PROTEIN CBG11221"/>
    <property type="match status" value="1"/>
</dbReference>
<accession>A0AAE9EC20</accession>
<evidence type="ECO:0000313" key="2">
    <source>
        <dbReference type="Proteomes" id="UP000829354"/>
    </source>
</evidence>
<dbReference type="AlphaFoldDB" id="A0AAE9EC20"/>
<sequence length="178" mass="20351">MFKNETGISKVVLNGKMKFAKGAAQGSLSRAAVDWMSFQVSADLGMPGHSTDECLKQGKKADFVSRMSQWEFVDADRCGSKTVRHAICLLGIEDFRTLAAYPNLMFNKMIPSFDYAIVECSAELLHNRTFLGQEDHKLEEDYYKNMINVLYPKNHLNPNFKLECTPSYKEWFARDYPL</sequence>
<name>A0AAE9EC20_CAEBR</name>
<reference evidence="1 2" key="1">
    <citation type="submission" date="2022-04" db="EMBL/GenBank/DDBJ databases">
        <title>Chromosome-level reference genomes for two strains of Caenorhabditis briggsae: an improved platform for comparative genomics.</title>
        <authorList>
            <person name="Stevens L."/>
            <person name="Andersen E."/>
        </authorList>
    </citation>
    <scope>NUCLEOTIDE SEQUENCE [LARGE SCALE GENOMIC DNA]</scope>
    <source>
        <strain evidence="1">VX34</strain>
        <tissue evidence="1">Whole-organism</tissue>
    </source>
</reference>